<evidence type="ECO:0000313" key="3">
    <source>
        <dbReference type="Proteomes" id="UP000203464"/>
    </source>
</evidence>
<proteinExistence type="predicted"/>
<keyword evidence="3" id="KW-1185">Reference proteome</keyword>
<keyword evidence="1" id="KW-0732">Signal</keyword>
<dbReference type="Proteomes" id="UP000203464">
    <property type="component" value="Unassembled WGS sequence"/>
</dbReference>
<dbReference type="EMBL" id="FXYD01000003">
    <property type="protein sequence ID" value="SMX39187.1"/>
    <property type="molecule type" value="Genomic_DNA"/>
</dbReference>
<name>A0A238K9N7_9RHOB</name>
<sequence>MRAVRNIFAAATVLCGSAAAADISADMQSITQFCSHYVQTSQMTNLLMQNGFEHRRGEFRKSYNSSVIGGTQPVINVEARESRSGLGCSATFGIVGRNDGSRLISIAQQTLRQLGYSETPVTGRNGRRETAFVLNGIAVKLGGRTDSSHSSYSSFIFFQRLN</sequence>
<accession>A0A238K9N7</accession>
<evidence type="ECO:0000313" key="2">
    <source>
        <dbReference type="EMBL" id="SMX39187.1"/>
    </source>
</evidence>
<feature type="chain" id="PRO_5012579364" evidence="1">
    <location>
        <begin position="21"/>
        <end position="162"/>
    </location>
</feature>
<dbReference type="AlphaFoldDB" id="A0A238K9N7"/>
<evidence type="ECO:0000256" key="1">
    <source>
        <dbReference type="SAM" id="SignalP"/>
    </source>
</evidence>
<protein>
    <submittedName>
        <fullName evidence="2">Uncharacterized protein</fullName>
    </submittedName>
</protein>
<gene>
    <name evidence="2" type="ORF">OCA8868_01877</name>
</gene>
<feature type="signal peptide" evidence="1">
    <location>
        <begin position="1"/>
        <end position="20"/>
    </location>
</feature>
<organism evidence="2 3">
    <name type="scientific">Octadecabacter ascidiaceicola</name>
    <dbReference type="NCBI Taxonomy" id="1655543"/>
    <lineage>
        <taxon>Bacteria</taxon>
        <taxon>Pseudomonadati</taxon>
        <taxon>Pseudomonadota</taxon>
        <taxon>Alphaproteobacteria</taxon>
        <taxon>Rhodobacterales</taxon>
        <taxon>Roseobacteraceae</taxon>
        <taxon>Octadecabacter</taxon>
    </lineage>
</organism>
<reference evidence="3" key="1">
    <citation type="submission" date="2017-05" db="EMBL/GenBank/DDBJ databases">
        <authorList>
            <person name="Rodrigo-Torres L."/>
            <person name="Arahal R. D."/>
            <person name="Lucena T."/>
        </authorList>
    </citation>
    <scope>NUCLEOTIDE SEQUENCE [LARGE SCALE GENOMIC DNA]</scope>
    <source>
        <strain evidence="3">CECT 8868</strain>
    </source>
</reference>